<feature type="transmembrane region" description="Helical" evidence="2">
    <location>
        <begin position="134"/>
        <end position="151"/>
    </location>
</feature>
<dbReference type="HOGENOM" id="CLU_050976_0_0_9"/>
<reference evidence="3 4" key="1">
    <citation type="submission" date="2010-11" db="EMBL/GenBank/DDBJ databases">
        <title>Complete sequence of Halanaerobium sp. sapolanicus.</title>
        <authorList>
            <consortium name="US DOE Joint Genome Institute"/>
            <person name="Lucas S."/>
            <person name="Copeland A."/>
            <person name="Lapidus A."/>
            <person name="Cheng J.-F."/>
            <person name="Bruce D."/>
            <person name="Goodwin L."/>
            <person name="Pitluck S."/>
            <person name="Davenport K."/>
            <person name="Detter J.C."/>
            <person name="Han C."/>
            <person name="Tapia R."/>
            <person name="Land M."/>
            <person name="Hauser L."/>
            <person name="Jeffries C."/>
            <person name="Kyrpides N."/>
            <person name="Ivanova N."/>
            <person name="Mikhailova N."/>
            <person name="Begemann M.B."/>
            <person name="Mormile M.R."/>
            <person name="Wall J.D."/>
            <person name="Elias D.A."/>
            <person name="Woyke T."/>
        </authorList>
    </citation>
    <scope>NUCLEOTIDE SEQUENCE [LARGE SCALE GENOMIC DNA]</scope>
    <source>
        <strain evidence="4">sapolanicus</strain>
    </source>
</reference>
<dbReference type="InterPro" id="IPR005240">
    <property type="entry name" value="DUF389"/>
</dbReference>
<evidence type="ECO:0000256" key="2">
    <source>
        <dbReference type="SAM" id="Phobius"/>
    </source>
</evidence>
<dbReference type="STRING" id="656519.Halsa_1009"/>
<evidence type="ECO:0000313" key="3">
    <source>
        <dbReference type="EMBL" id="ADQ14453.1"/>
    </source>
</evidence>
<organism evidence="3 4">
    <name type="scientific">Halanaerobium hydrogeniformans</name>
    <name type="common">Halanaerobium sp. (strain sapolanicus)</name>
    <dbReference type="NCBI Taxonomy" id="656519"/>
    <lineage>
        <taxon>Bacteria</taxon>
        <taxon>Bacillati</taxon>
        <taxon>Bacillota</taxon>
        <taxon>Clostridia</taxon>
        <taxon>Halanaerobiales</taxon>
        <taxon>Halanaerobiaceae</taxon>
        <taxon>Halanaerobium</taxon>
    </lineage>
</organism>
<gene>
    <name evidence="3" type="ordered locus">Halsa_1009</name>
</gene>
<keyword evidence="2" id="KW-0812">Transmembrane</keyword>
<evidence type="ECO:0000313" key="4">
    <source>
        <dbReference type="Proteomes" id="UP000007434"/>
    </source>
</evidence>
<dbReference type="AlphaFoldDB" id="E4RMC2"/>
<keyword evidence="2" id="KW-1133">Transmembrane helix</keyword>
<feature type="transmembrane region" description="Helical" evidence="2">
    <location>
        <begin position="251"/>
        <end position="272"/>
    </location>
</feature>
<dbReference type="KEGG" id="has:Halsa_1009"/>
<feature type="transmembrane region" description="Helical" evidence="2">
    <location>
        <begin position="191"/>
        <end position="212"/>
    </location>
</feature>
<feature type="region of interest" description="Disordered" evidence="1">
    <location>
        <begin position="83"/>
        <end position="113"/>
    </location>
</feature>
<sequence>MLRKIEIVLPVDETDKLNEILEDYKVLDRYKISLLEDQALYLITLNVENSGPLLDELEKKLAFAEGFRLNMLEVEATIPAVKMDEENDKNKEDKAITDEDSEDKQEEKNNTTKGLSRQELYADISDSINLNSNYILMCLLSAIVASSGVMLDNVAVIVGAMVIAPLLGPNVGMALASTLGDMELGKKAFKASLYGAGAALIVALIAGLILSPDSWPHEVLSRTSVGWGDITLALASGSAGTLAFTTGTSGAVIGVMIAVALMPPLVVVGILLGAGEFFMAGGALMLFISNIICINLAGVLTFIYQGIRPLNWWEEKKAETSRKYSLFLWIVLLTLLIIGIQFIQ</sequence>
<accession>E4RMC2</accession>
<feature type="transmembrane region" description="Helical" evidence="2">
    <location>
        <begin position="278"/>
        <end position="303"/>
    </location>
</feature>
<proteinExistence type="predicted"/>
<name>E4RMC2_HALHG</name>
<dbReference type="NCBIfam" id="TIGR00341">
    <property type="entry name" value="TIGR00341 family protein"/>
    <property type="match status" value="1"/>
</dbReference>
<feature type="compositionally biased region" description="Basic and acidic residues" evidence="1">
    <location>
        <begin position="83"/>
        <end position="97"/>
    </location>
</feature>
<dbReference type="PANTHER" id="PTHR20992">
    <property type="entry name" value="AT15442P-RELATED"/>
    <property type="match status" value="1"/>
</dbReference>
<keyword evidence="2" id="KW-0472">Membrane</keyword>
<feature type="transmembrane region" description="Helical" evidence="2">
    <location>
        <begin position="157"/>
        <end position="179"/>
    </location>
</feature>
<dbReference type="OrthoDB" id="9790659at2"/>
<protein>
    <recommendedName>
        <fullName evidence="5">TIGR00341 family protein</fullName>
    </recommendedName>
</protein>
<dbReference type="EMBL" id="CP002304">
    <property type="protein sequence ID" value="ADQ14453.1"/>
    <property type="molecule type" value="Genomic_DNA"/>
</dbReference>
<keyword evidence="4" id="KW-1185">Reference proteome</keyword>
<feature type="transmembrane region" description="Helical" evidence="2">
    <location>
        <begin position="324"/>
        <end position="343"/>
    </location>
</feature>
<feature type="transmembrane region" description="Helical" evidence="2">
    <location>
        <begin position="224"/>
        <end position="244"/>
    </location>
</feature>
<dbReference type="PANTHER" id="PTHR20992:SF9">
    <property type="entry name" value="AT15442P-RELATED"/>
    <property type="match status" value="1"/>
</dbReference>
<dbReference type="Pfam" id="PF04087">
    <property type="entry name" value="DUF389"/>
    <property type="match status" value="1"/>
</dbReference>
<reference evidence="3 4" key="2">
    <citation type="journal article" date="2011" name="J. Bacteriol.">
        <title>Complete Genome Sequence of the Haloalkaliphilic, Hydrogen Producing Halanaerobium hydrogenoformans.</title>
        <authorList>
            <person name="Brown S.D."/>
            <person name="Begemann M.B."/>
            <person name="Mormile M.R."/>
            <person name="Wall J.D."/>
            <person name="Han C.S."/>
            <person name="Goodwin L.A."/>
            <person name="Pitluck S."/>
            <person name="Land M.L."/>
            <person name="Hauser L.J."/>
            <person name="Elias D.A."/>
        </authorList>
    </citation>
    <scope>NUCLEOTIDE SEQUENCE [LARGE SCALE GENOMIC DNA]</scope>
    <source>
        <strain evidence="4">sapolanicus</strain>
    </source>
</reference>
<dbReference type="RefSeq" id="WP_013405543.1">
    <property type="nucleotide sequence ID" value="NC_014654.1"/>
</dbReference>
<evidence type="ECO:0008006" key="5">
    <source>
        <dbReference type="Google" id="ProtNLM"/>
    </source>
</evidence>
<dbReference type="Proteomes" id="UP000007434">
    <property type="component" value="Chromosome"/>
</dbReference>
<dbReference type="eggNOG" id="COG1808">
    <property type="taxonomic scope" value="Bacteria"/>
</dbReference>
<evidence type="ECO:0000256" key="1">
    <source>
        <dbReference type="SAM" id="MobiDB-lite"/>
    </source>
</evidence>